<proteinExistence type="predicted"/>
<dbReference type="EMBL" id="JZWV01000264">
    <property type="protein sequence ID" value="KJY34752.1"/>
    <property type="molecule type" value="Genomic_DNA"/>
</dbReference>
<evidence type="ECO:0000259" key="3">
    <source>
        <dbReference type="PROSITE" id="PS50043"/>
    </source>
</evidence>
<dbReference type="GO" id="GO:0004016">
    <property type="term" value="F:adenylate cyclase activity"/>
    <property type="evidence" value="ECO:0007669"/>
    <property type="project" value="TreeGrafter"/>
</dbReference>
<protein>
    <recommendedName>
        <fullName evidence="3">HTH luxR-type domain-containing protein</fullName>
    </recommendedName>
</protein>
<dbReference type="Gene3D" id="1.10.10.10">
    <property type="entry name" value="Winged helix-like DNA-binding domain superfamily/Winged helix DNA-binding domain"/>
    <property type="match status" value="1"/>
</dbReference>
<evidence type="ECO:0000256" key="1">
    <source>
        <dbReference type="ARBA" id="ARBA00022741"/>
    </source>
</evidence>
<dbReference type="GO" id="GO:0006355">
    <property type="term" value="P:regulation of DNA-templated transcription"/>
    <property type="evidence" value="ECO:0007669"/>
    <property type="project" value="InterPro"/>
</dbReference>
<reference evidence="4 5" key="1">
    <citation type="submission" date="2015-02" db="EMBL/GenBank/DDBJ databases">
        <authorList>
            <person name="Ju K.-S."/>
            <person name="Doroghazi J.R."/>
            <person name="Metcalf W."/>
        </authorList>
    </citation>
    <scope>NUCLEOTIDE SEQUENCE [LARGE SCALE GENOMIC DNA]</scope>
    <source>
        <strain evidence="4 5">NRRL ISP-5550</strain>
    </source>
</reference>
<dbReference type="SMART" id="SM00421">
    <property type="entry name" value="HTH_LUXR"/>
    <property type="match status" value="1"/>
</dbReference>
<feature type="domain" description="HTH luxR-type" evidence="3">
    <location>
        <begin position="836"/>
        <end position="901"/>
    </location>
</feature>
<dbReference type="InterPro" id="IPR016032">
    <property type="entry name" value="Sig_transdc_resp-reg_C-effctor"/>
</dbReference>
<dbReference type="GO" id="GO:0005737">
    <property type="term" value="C:cytoplasm"/>
    <property type="evidence" value="ECO:0007669"/>
    <property type="project" value="TreeGrafter"/>
</dbReference>
<dbReference type="InterPro" id="IPR027417">
    <property type="entry name" value="P-loop_NTPase"/>
</dbReference>
<dbReference type="CDD" id="cd06170">
    <property type="entry name" value="LuxR_C_like"/>
    <property type="match status" value="1"/>
</dbReference>
<evidence type="ECO:0000256" key="2">
    <source>
        <dbReference type="ARBA" id="ARBA00022840"/>
    </source>
</evidence>
<evidence type="ECO:0000313" key="4">
    <source>
        <dbReference type="EMBL" id="KJY34752.1"/>
    </source>
</evidence>
<dbReference type="PRINTS" id="PR00038">
    <property type="entry name" value="HTHLUXR"/>
</dbReference>
<dbReference type="PANTHER" id="PTHR16305:SF35">
    <property type="entry name" value="TRANSCRIPTIONAL ACTIVATOR DOMAIN"/>
    <property type="match status" value="1"/>
</dbReference>
<keyword evidence="5" id="KW-1185">Reference proteome</keyword>
<dbReference type="PANTHER" id="PTHR16305">
    <property type="entry name" value="TESTICULAR SOLUBLE ADENYLYL CYCLASE"/>
    <property type="match status" value="1"/>
</dbReference>
<dbReference type="GO" id="GO:0003677">
    <property type="term" value="F:DNA binding"/>
    <property type="evidence" value="ECO:0007669"/>
    <property type="project" value="InterPro"/>
</dbReference>
<dbReference type="Pfam" id="PF00196">
    <property type="entry name" value="GerE"/>
    <property type="match status" value="1"/>
</dbReference>
<sequence length="901" mass="94314">MAPATGSEYVPPAERTALVDLLAGVRAGRGGAAVVRGEAGIGKTTLLRHVTDGLSGVRLLWVNGAEFEADFAYAAVHQLTWPLHERIGQLPAAQRDDLAVALGLGKGGAPSRFAVGLALLGLLSDAAGEQPVVCVVDDAQWLDRASAQVLAFVARRVADESVAFVFGVRDPHLVAEFEGLPVLTLPRLSDQVARRLLASSLLGPLDDQVRERILAEARGNPLALLELPRRLGPAALAGGFGLPTPVSPANRIEQSYQQQVSLLSPDARTLLLVAAAEPLGDPGLLWRAADLLGVGPQAGPEAEASGLIELGGQARFRHPLVRSAVYTAASPAERRRVHGALAEATDPLTAPDRRAWHRAQSLSRPDEEASTDLLHCAERARRRGGAAAEAAFLEQAAGLTADPRLRAERSLAAARAALAAGAFENAVRLVEAAEGGPIDTAGRVQAQLLRGRAAFFGDGAADAVGNLVAAAALDPDRARVHLLDALQAGLVVGRSSPAARDALAAARRAPAPAGERSSADGLLDALVGYLDGDLATVPVLHGLLSEVTDPLWEGRLSLAALLAVELWDIALEDRLAGRAVDAARTGGTLMVLPVGLWMRAMAATQRGDLLGAAALNSEADGIAEATGVPPHWYGRLFAAAVRGVDAEARPLFDRVLAESHARRKGMLAATVHAAAALHTNGTADHRAALASARLAVADGELGISTLALPELIEAAVRCGERDTAREAFARLSRHASAAGTDWALGVRAALAALLSDDPEDLHVEAVARLDATGLRVWHGRALLHQGAWLRRDGRRGQAREALRTAHGLFTTMGAEGFAERARLELAATGEQARPAELGAVELLTGQELNIARLVATGATSREVADRLFLSPRTIDAHLRSVFRKLGVTSRRQLSDALGRNA</sequence>
<dbReference type="SUPFAM" id="SSF46894">
    <property type="entry name" value="C-terminal effector domain of the bipartite response regulators"/>
    <property type="match status" value="1"/>
</dbReference>
<dbReference type="InterPro" id="IPR000792">
    <property type="entry name" value="Tscrpt_reg_LuxR_C"/>
</dbReference>
<dbReference type="AlphaFoldDB" id="A0A0F4JK90"/>
<organism evidence="4 5">
    <name type="scientific">Streptomyces katrae</name>
    <dbReference type="NCBI Taxonomy" id="68223"/>
    <lineage>
        <taxon>Bacteria</taxon>
        <taxon>Bacillati</taxon>
        <taxon>Actinomycetota</taxon>
        <taxon>Actinomycetes</taxon>
        <taxon>Kitasatosporales</taxon>
        <taxon>Streptomycetaceae</taxon>
        <taxon>Streptomyces</taxon>
    </lineage>
</organism>
<dbReference type="PROSITE" id="PS00622">
    <property type="entry name" value="HTH_LUXR_1"/>
    <property type="match status" value="1"/>
</dbReference>
<dbReference type="InterPro" id="IPR041664">
    <property type="entry name" value="AAA_16"/>
</dbReference>
<dbReference type="Pfam" id="PF13191">
    <property type="entry name" value="AAA_16"/>
    <property type="match status" value="1"/>
</dbReference>
<name>A0A0F4JK90_9ACTN</name>
<gene>
    <name evidence="4" type="ORF">VR44_11375</name>
</gene>
<dbReference type="OrthoDB" id="7053960at2"/>
<keyword evidence="2" id="KW-0067">ATP-binding</keyword>
<dbReference type="PROSITE" id="PS50043">
    <property type="entry name" value="HTH_LUXR_2"/>
    <property type="match status" value="1"/>
</dbReference>
<dbReference type="PATRIC" id="fig|68223.7.peg.6170"/>
<keyword evidence="1" id="KW-0547">Nucleotide-binding</keyword>
<comment type="caution">
    <text evidence="4">The sequence shown here is derived from an EMBL/GenBank/DDBJ whole genome shotgun (WGS) entry which is preliminary data.</text>
</comment>
<accession>A0A0F4JK90</accession>
<dbReference type="GO" id="GO:0005524">
    <property type="term" value="F:ATP binding"/>
    <property type="evidence" value="ECO:0007669"/>
    <property type="project" value="UniProtKB-KW"/>
</dbReference>
<dbReference type="SUPFAM" id="SSF52540">
    <property type="entry name" value="P-loop containing nucleoside triphosphate hydrolases"/>
    <property type="match status" value="1"/>
</dbReference>
<dbReference type="Proteomes" id="UP000033551">
    <property type="component" value="Unassembled WGS sequence"/>
</dbReference>
<evidence type="ECO:0000313" key="5">
    <source>
        <dbReference type="Proteomes" id="UP000033551"/>
    </source>
</evidence>
<dbReference type="RefSeq" id="WP_045947317.1">
    <property type="nucleotide sequence ID" value="NZ_JZWV01000264.1"/>
</dbReference>
<dbReference type="InterPro" id="IPR036388">
    <property type="entry name" value="WH-like_DNA-bd_sf"/>
</dbReference>